<evidence type="ECO:0008006" key="3">
    <source>
        <dbReference type="Google" id="ProtNLM"/>
    </source>
</evidence>
<organism evidence="1 2">
    <name type="scientific">Marinibaculum pumilum</name>
    <dbReference type="NCBI Taxonomy" id="1766165"/>
    <lineage>
        <taxon>Bacteria</taxon>
        <taxon>Pseudomonadati</taxon>
        <taxon>Pseudomonadota</taxon>
        <taxon>Alphaproteobacteria</taxon>
        <taxon>Rhodospirillales</taxon>
        <taxon>Rhodospirillaceae</taxon>
        <taxon>Marinibaculum</taxon>
    </lineage>
</organism>
<keyword evidence="2" id="KW-1185">Reference proteome</keyword>
<dbReference type="EMBL" id="JBHRTR010000054">
    <property type="protein sequence ID" value="MFC3231319.1"/>
    <property type="molecule type" value="Genomic_DNA"/>
</dbReference>
<dbReference type="RefSeq" id="WP_379906791.1">
    <property type="nucleotide sequence ID" value="NZ_JBHRTR010000054.1"/>
</dbReference>
<evidence type="ECO:0000313" key="2">
    <source>
        <dbReference type="Proteomes" id="UP001595528"/>
    </source>
</evidence>
<proteinExistence type="predicted"/>
<dbReference type="Proteomes" id="UP001595528">
    <property type="component" value="Unassembled WGS sequence"/>
</dbReference>
<protein>
    <recommendedName>
        <fullName evidence="3">Anti-sigma factor</fullName>
    </recommendedName>
</protein>
<name>A0ABV7L9W7_9PROT</name>
<evidence type="ECO:0000313" key="1">
    <source>
        <dbReference type="EMBL" id="MFC3231319.1"/>
    </source>
</evidence>
<accession>A0ABV7L9W7</accession>
<sequence>MSDETAELLARQSDITGPSEAELVGLWARQHDDAPAHGDAAFERWLRDEVAADLAHFLADPSTGIPADAVLDRIRGRDS</sequence>
<reference evidence="2" key="1">
    <citation type="journal article" date="2019" name="Int. J. Syst. Evol. Microbiol.">
        <title>The Global Catalogue of Microorganisms (GCM) 10K type strain sequencing project: providing services to taxonomists for standard genome sequencing and annotation.</title>
        <authorList>
            <consortium name="The Broad Institute Genomics Platform"/>
            <consortium name="The Broad Institute Genome Sequencing Center for Infectious Disease"/>
            <person name="Wu L."/>
            <person name="Ma J."/>
        </authorList>
    </citation>
    <scope>NUCLEOTIDE SEQUENCE [LARGE SCALE GENOMIC DNA]</scope>
    <source>
        <strain evidence="2">KCTC 42964</strain>
    </source>
</reference>
<comment type="caution">
    <text evidence="1">The sequence shown here is derived from an EMBL/GenBank/DDBJ whole genome shotgun (WGS) entry which is preliminary data.</text>
</comment>
<gene>
    <name evidence="1" type="ORF">ACFOGJ_28985</name>
</gene>